<evidence type="ECO:0000313" key="1">
    <source>
        <dbReference type="EMBL" id="CAG8719391.1"/>
    </source>
</evidence>
<comment type="caution">
    <text evidence="1">The sequence shown here is derived from an EMBL/GenBank/DDBJ whole genome shotgun (WGS) entry which is preliminary data.</text>
</comment>
<name>A0A9N9NBC3_9GLOM</name>
<dbReference type="Proteomes" id="UP000789396">
    <property type="component" value="Unassembled WGS sequence"/>
</dbReference>
<evidence type="ECO:0000313" key="2">
    <source>
        <dbReference type="Proteomes" id="UP000789396"/>
    </source>
</evidence>
<proteinExistence type="predicted"/>
<feature type="non-terminal residue" evidence="1">
    <location>
        <position position="229"/>
    </location>
</feature>
<reference evidence="1" key="1">
    <citation type="submission" date="2021-06" db="EMBL/GenBank/DDBJ databases">
        <authorList>
            <person name="Kallberg Y."/>
            <person name="Tangrot J."/>
            <person name="Rosling A."/>
        </authorList>
    </citation>
    <scope>NUCLEOTIDE SEQUENCE</scope>
    <source>
        <strain evidence="1">IN212</strain>
    </source>
</reference>
<sequence length="229" mass="26512">MGNEHLGGADNYESEIFTASSATDPVNNGNSQNEFHKLVNNMNPQYKVEGCNDEGIDAYLYKDPENFKKNLEDLFNKILKIKIKVASIAMEEQEFHDQRTIRANEDIRDKKLAEDAQKLEDFEKNWEIENFTVKIANETCKTYKLEKFSDKIANETYETYSESFCLIVNGIKLKIATITIKVKTFKDQVNKSVSKIILLLPKSDLTKFFIELTKPMWCNFNDKIKNLPK</sequence>
<dbReference type="AlphaFoldDB" id="A0A9N9NBC3"/>
<dbReference type="OrthoDB" id="10638108at2759"/>
<dbReference type="EMBL" id="CAJVPZ010024533">
    <property type="protein sequence ID" value="CAG8719391.1"/>
    <property type="molecule type" value="Genomic_DNA"/>
</dbReference>
<keyword evidence="2" id="KW-1185">Reference proteome</keyword>
<protein>
    <submittedName>
        <fullName evidence="1">10411_t:CDS:1</fullName>
    </submittedName>
</protein>
<accession>A0A9N9NBC3</accession>
<organism evidence="1 2">
    <name type="scientific">Racocetra fulgida</name>
    <dbReference type="NCBI Taxonomy" id="60492"/>
    <lineage>
        <taxon>Eukaryota</taxon>
        <taxon>Fungi</taxon>
        <taxon>Fungi incertae sedis</taxon>
        <taxon>Mucoromycota</taxon>
        <taxon>Glomeromycotina</taxon>
        <taxon>Glomeromycetes</taxon>
        <taxon>Diversisporales</taxon>
        <taxon>Gigasporaceae</taxon>
        <taxon>Racocetra</taxon>
    </lineage>
</organism>
<gene>
    <name evidence="1" type="ORF">RFULGI_LOCUS11351</name>
</gene>